<evidence type="ECO:0000313" key="1">
    <source>
        <dbReference type="EMBL" id="KAL0352570.1"/>
    </source>
</evidence>
<evidence type="ECO:0008006" key="2">
    <source>
        <dbReference type="Google" id="ProtNLM"/>
    </source>
</evidence>
<dbReference type="PANTHER" id="PTHR46890">
    <property type="entry name" value="NON-LTR RETROLELEMENT REVERSE TRANSCRIPTASE-LIKE PROTEIN-RELATED"/>
    <property type="match status" value="1"/>
</dbReference>
<dbReference type="PANTHER" id="PTHR46890:SF48">
    <property type="entry name" value="RNA-DIRECTED DNA POLYMERASE"/>
    <property type="match status" value="1"/>
</dbReference>
<organism evidence="1">
    <name type="scientific">Sesamum calycinum</name>
    <dbReference type="NCBI Taxonomy" id="2727403"/>
    <lineage>
        <taxon>Eukaryota</taxon>
        <taxon>Viridiplantae</taxon>
        <taxon>Streptophyta</taxon>
        <taxon>Embryophyta</taxon>
        <taxon>Tracheophyta</taxon>
        <taxon>Spermatophyta</taxon>
        <taxon>Magnoliopsida</taxon>
        <taxon>eudicotyledons</taxon>
        <taxon>Gunneridae</taxon>
        <taxon>Pentapetalae</taxon>
        <taxon>asterids</taxon>
        <taxon>lamiids</taxon>
        <taxon>Lamiales</taxon>
        <taxon>Pedaliaceae</taxon>
        <taxon>Sesamum</taxon>
    </lineage>
</organism>
<protein>
    <recommendedName>
        <fullName evidence="2">Reverse transcriptase domain-containing protein</fullName>
    </recommendedName>
</protein>
<dbReference type="AlphaFoldDB" id="A0AAW2PBN8"/>
<sequence length="307" mass="34966">MLQQLEQLTRIVYVLVVAQEQEMLKQRAKMGINTEEANQLVVEVSMEEIHTALMEINDEKALGMNNYTSIFFEVVSSFIDNDIIHVVEQFLIKGKLLKQLNSTLITLVSKVQLLKNFGDYGPISYCKSISSNILLAQELFAGYNQRNLPPRCAMKVDLRTAYDTVEWNFLFQALELFAFLGARALRQGNPLSPYLFVLLMKMNLLSCRACKANAAKMKLLLSKVAINSFDEFAIVVGFKLKMLAVTYLGLPLTQSTLTKEQCLSLLDKATLQPVVWHAILVRPMKIPRDAFIRWLAIQHKLFTRDEP</sequence>
<gene>
    <name evidence="1" type="ORF">Scaly_1645700</name>
</gene>
<name>A0AAW2PBN8_9LAMI</name>
<dbReference type="InterPro" id="IPR052343">
    <property type="entry name" value="Retrotransposon-Effector_Assoc"/>
</dbReference>
<comment type="caution">
    <text evidence="1">The sequence shown here is derived from an EMBL/GenBank/DDBJ whole genome shotgun (WGS) entry which is preliminary data.</text>
</comment>
<accession>A0AAW2PBN8</accession>
<reference evidence="1" key="2">
    <citation type="journal article" date="2024" name="Plant">
        <title>Genomic evolution and insights into agronomic trait innovations of Sesamum species.</title>
        <authorList>
            <person name="Miao H."/>
            <person name="Wang L."/>
            <person name="Qu L."/>
            <person name="Liu H."/>
            <person name="Sun Y."/>
            <person name="Le M."/>
            <person name="Wang Q."/>
            <person name="Wei S."/>
            <person name="Zheng Y."/>
            <person name="Lin W."/>
            <person name="Duan Y."/>
            <person name="Cao H."/>
            <person name="Xiong S."/>
            <person name="Wang X."/>
            <person name="Wei L."/>
            <person name="Li C."/>
            <person name="Ma Q."/>
            <person name="Ju M."/>
            <person name="Zhao R."/>
            <person name="Li G."/>
            <person name="Mu C."/>
            <person name="Tian Q."/>
            <person name="Mei H."/>
            <person name="Zhang T."/>
            <person name="Gao T."/>
            <person name="Zhang H."/>
        </authorList>
    </citation>
    <scope>NUCLEOTIDE SEQUENCE</scope>
    <source>
        <strain evidence="1">KEN8</strain>
    </source>
</reference>
<proteinExistence type="predicted"/>
<reference evidence="1" key="1">
    <citation type="submission" date="2020-06" db="EMBL/GenBank/DDBJ databases">
        <authorList>
            <person name="Li T."/>
            <person name="Hu X."/>
            <person name="Zhang T."/>
            <person name="Song X."/>
            <person name="Zhang H."/>
            <person name="Dai N."/>
            <person name="Sheng W."/>
            <person name="Hou X."/>
            <person name="Wei L."/>
        </authorList>
    </citation>
    <scope>NUCLEOTIDE SEQUENCE</scope>
    <source>
        <strain evidence="1">KEN8</strain>
        <tissue evidence="1">Leaf</tissue>
    </source>
</reference>
<dbReference type="EMBL" id="JACGWM010000009">
    <property type="protein sequence ID" value="KAL0352570.1"/>
    <property type="molecule type" value="Genomic_DNA"/>
</dbReference>